<dbReference type="GO" id="GO:0008270">
    <property type="term" value="F:zinc ion binding"/>
    <property type="evidence" value="ECO:0007669"/>
    <property type="project" value="UniProtKB-KW"/>
</dbReference>
<evidence type="ECO:0000256" key="4">
    <source>
        <dbReference type="ARBA" id="ARBA00012483"/>
    </source>
</evidence>
<dbReference type="EC" id="2.3.2.27" evidence="4"/>
<evidence type="ECO:0000256" key="12">
    <source>
        <dbReference type="ARBA" id="ARBA00022989"/>
    </source>
</evidence>
<dbReference type="InterPro" id="IPR001841">
    <property type="entry name" value="Znf_RING"/>
</dbReference>
<evidence type="ECO:0000256" key="5">
    <source>
        <dbReference type="ARBA" id="ARBA00022679"/>
    </source>
</evidence>
<keyword evidence="7" id="KW-0479">Metal-binding</keyword>
<evidence type="ECO:0000313" key="19">
    <source>
        <dbReference type="EMBL" id="CAI9768825.1"/>
    </source>
</evidence>
<evidence type="ECO:0000256" key="15">
    <source>
        <dbReference type="PROSITE-ProRule" id="PRU00175"/>
    </source>
</evidence>
<keyword evidence="9 15" id="KW-0863">Zinc-finger</keyword>
<evidence type="ECO:0000313" key="20">
    <source>
        <dbReference type="Proteomes" id="UP000834106"/>
    </source>
</evidence>
<dbReference type="InterPro" id="IPR025287">
    <property type="entry name" value="WAK_GUB"/>
</dbReference>
<keyword evidence="6 16" id="KW-0812">Transmembrane</keyword>
<evidence type="ECO:0000256" key="9">
    <source>
        <dbReference type="ARBA" id="ARBA00022771"/>
    </source>
</evidence>
<evidence type="ECO:0000256" key="2">
    <source>
        <dbReference type="ARBA" id="ARBA00004167"/>
    </source>
</evidence>
<dbReference type="EMBL" id="OU503045">
    <property type="protein sequence ID" value="CAI9768825.1"/>
    <property type="molecule type" value="Genomic_DNA"/>
</dbReference>
<dbReference type="InterPro" id="IPR013083">
    <property type="entry name" value="Znf_RING/FYVE/PHD"/>
</dbReference>
<keyword evidence="12 16" id="KW-1133">Transmembrane helix</keyword>
<feature type="signal peptide" evidence="17">
    <location>
        <begin position="1"/>
        <end position="19"/>
    </location>
</feature>
<dbReference type="GO" id="GO:0061630">
    <property type="term" value="F:ubiquitin protein ligase activity"/>
    <property type="evidence" value="ECO:0007669"/>
    <property type="project" value="UniProtKB-EC"/>
</dbReference>
<dbReference type="CDD" id="cd16461">
    <property type="entry name" value="RING-H2_EL5-like"/>
    <property type="match status" value="1"/>
</dbReference>
<evidence type="ECO:0000256" key="17">
    <source>
        <dbReference type="SAM" id="SignalP"/>
    </source>
</evidence>
<dbReference type="SMART" id="SM00184">
    <property type="entry name" value="RING"/>
    <property type="match status" value="1"/>
</dbReference>
<evidence type="ECO:0000256" key="3">
    <source>
        <dbReference type="ARBA" id="ARBA00004906"/>
    </source>
</evidence>
<evidence type="ECO:0000256" key="6">
    <source>
        <dbReference type="ARBA" id="ARBA00022692"/>
    </source>
</evidence>
<feature type="chain" id="PRO_5042223079" description="RING-type E3 ubiquitin transferase" evidence="17">
    <location>
        <begin position="20"/>
        <end position="360"/>
    </location>
</feature>
<evidence type="ECO:0000259" key="18">
    <source>
        <dbReference type="PROSITE" id="PS50089"/>
    </source>
</evidence>
<keyword evidence="20" id="KW-1185">Reference proteome</keyword>
<dbReference type="Pfam" id="PF13639">
    <property type="entry name" value="zf-RING_2"/>
    <property type="match status" value="1"/>
</dbReference>
<dbReference type="Pfam" id="PF13947">
    <property type="entry name" value="GUB_WAK_bind"/>
    <property type="match status" value="1"/>
</dbReference>
<keyword evidence="10" id="KW-0833">Ubl conjugation pathway</keyword>
<evidence type="ECO:0000256" key="1">
    <source>
        <dbReference type="ARBA" id="ARBA00000900"/>
    </source>
</evidence>
<keyword evidence="5" id="KW-0808">Transferase</keyword>
<proteinExistence type="inferred from homology"/>
<dbReference type="Proteomes" id="UP000834106">
    <property type="component" value="Chromosome 10"/>
</dbReference>
<evidence type="ECO:0000256" key="13">
    <source>
        <dbReference type="ARBA" id="ARBA00023136"/>
    </source>
</evidence>
<comment type="similarity">
    <text evidence="14">Belongs to the RING-type zinc finger family. ATL subfamily.</text>
</comment>
<sequence length="360" mass="39625">MGILKFPLFLFLIFPIVHSLNVCSSSFCGNIQIKYPFKLQGQETGNNCTYINLTCSNQGIPILNLPFSGDFYVNDIDYYDNIITLHDPSDCLPGRLLNNSINLTSSPFSANYYENYTFYTCPANSDPVGYYAVAITCLSNSTNATVASQEPSDEFEYFGCEIIGSSLLPVMFQGQFEDQGINGDLSLHWDVSDCKYCDPQPLPQEKGKSGLIKFLNSPFLIPSFFLLVSLLLSCCALLIKITIRRNEVNASADPNSATAAALSQSTIPNILPRQSGQAITGLDDSRIRSYTELVVVGENQSIAGQGNSSCAICLAAYNPKEEVRSIAKCGHFFHNDCIVMWLKRNSTCPVCRSLLSDVKM</sequence>
<protein>
    <recommendedName>
        <fullName evidence="4">RING-type E3 ubiquitin transferase</fullName>
        <ecNumber evidence="4">2.3.2.27</ecNumber>
    </recommendedName>
</protein>
<evidence type="ECO:0000256" key="16">
    <source>
        <dbReference type="SAM" id="Phobius"/>
    </source>
</evidence>
<dbReference type="Gene3D" id="3.30.40.10">
    <property type="entry name" value="Zinc/RING finger domain, C3HC4 (zinc finger)"/>
    <property type="match status" value="1"/>
</dbReference>
<dbReference type="GO" id="GO:0030247">
    <property type="term" value="F:polysaccharide binding"/>
    <property type="evidence" value="ECO:0007669"/>
    <property type="project" value="InterPro"/>
</dbReference>
<dbReference type="PROSITE" id="PS50089">
    <property type="entry name" value="ZF_RING_2"/>
    <property type="match status" value="1"/>
</dbReference>
<feature type="domain" description="RING-type" evidence="18">
    <location>
        <begin position="310"/>
        <end position="352"/>
    </location>
</feature>
<feature type="transmembrane region" description="Helical" evidence="16">
    <location>
        <begin position="219"/>
        <end position="239"/>
    </location>
</feature>
<comment type="catalytic activity">
    <reaction evidence="1">
        <text>S-ubiquitinyl-[E2 ubiquitin-conjugating enzyme]-L-cysteine + [acceptor protein]-L-lysine = [E2 ubiquitin-conjugating enzyme]-L-cysteine + N(6)-ubiquitinyl-[acceptor protein]-L-lysine.</text>
        <dbReference type="EC" id="2.3.2.27"/>
    </reaction>
</comment>
<name>A0AAD1ZKE1_9LAMI</name>
<accession>A0AAD1ZKE1</accession>
<organism evidence="19 20">
    <name type="scientific">Fraxinus pennsylvanica</name>
    <dbReference type="NCBI Taxonomy" id="56036"/>
    <lineage>
        <taxon>Eukaryota</taxon>
        <taxon>Viridiplantae</taxon>
        <taxon>Streptophyta</taxon>
        <taxon>Embryophyta</taxon>
        <taxon>Tracheophyta</taxon>
        <taxon>Spermatophyta</taxon>
        <taxon>Magnoliopsida</taxon>
        <taxon>eudicotyledons</taxon>
        <taxon>Gunneridae</taxon>
        <taxon>Pentapetalae</taxon>
        <taxon>asterids</taxon>
        <taxon>lamiids</taxon>
        <taxon>Lamiales</taxon>
        <taxon>Oleaceae</taxon>
        <taxon>Oleeae</taxon>
        <taxon>Fraxinus</taxon>
    </lineage>
</organism>
<comment type="subcellular location">
    <subcellularLocation>
        <location evidence="2">Membrane</location>
        <topology evidence="2">Single-pass membrane protein</topology>
    </subcellularLocation>
</comment>
<dbReference type="SUPFAM" id="SSF57850">
    <property type="entry name" value="RING/U-box"/>
    <property type="match status" value="1"/>
</dbReference>
<comment type="pathway">
    <text evidence="3">Protein modification; protein ubiquitination.</text>
</comment>
<dbReference type="PANTHER" id="PTHR46279:SF2">
    <property type="entry name" value="RING-H2 FINGER PROTEIN ATL21A-RELATED"/>
    <property type="match status" value="1"/>
</dbReference>
<keyword evidence="11" id="KW-0862">Zinc</keyword>
<evidence type="ECO:0000256" key="10">
    <source>
        <dbReference type="ARBA" id="ARBA00022786"/>
    </source>
</evidence>
<dbReference type="InterPro" id="IPR046948">
    <property type="entry name" value="ATL20-22-like"/>
</dbReference>
<gene>
    <name evidence="19" type="ORF">FPE_LOCUS17465</name>
</gene>
<dbReference type="PANTHER" id="PTHR46279">
    <property type="entry name" value="RING/U-BOX SUPERFAMILY PROTEIN"/>
    <property type="match status" value="1"/>
</dbReference>
<keyword evidence="13 16" id="KW-0472">Membrane</keyword>
<dbReference type="GO" id="GO:0016020">
    <property type="term" value="C:membrane"/>
    <property type="evidence" value="ECO:0007669"/>
    <property type="project" value="UniProtKB-SubCell"/>
</dbReference>
<evidence type="ECO:0000256" key="14">
    <source>
        <dbReference type="ARBA" id="ARBA00024209"/>
    </source>
</evidence>
<keyword evidence="8 17" id="KW-0732">Signal</keyword>
<evidence type="ECO:0000256" key="7">
    <source>
        <dbReference type="ARBA" id="ARBA00022723"/>
    </source>
</evidence>
<evidence type="ECO:0000256" key="11">
    <source>
        <dbReference type="ARBA" id="ARBA00022833"/>
    </source>
</evidence>
<evidence type="ECO:0000256" key="8">
    <source>
        <dbReference type="ARBA" id="ARBA00022729"/>
    </source>
</evidence>
<dbReference type="AlphaFoldDB" id="A0AAD1ZKE1"/>
<reference evidence="19" key="1">
    <citation type="submission" date="2023-05" db="EMBL/GenBank/DDBJ databases">
        <authorList>
            <person name="Huff M."/>
        </authorList>
    </citation>
    <scope>NUCLEOTIDE SEQUENCE</scope>
</reference>